<dbReference type="AlphaFoldDB" id="F4GL42"/>
<reference evidence="2 3" key="2">
    <citation type="journal article" date="2012" name="Stand. Genomic Sci.">
        <title>Complete genome sequence of the termite hindgut bacterium Spirochaeta coccoides type strain (SPN1(T)), reclassification in the genus Sphaerochaeta as Sphaerochaeta coccoides comb. nov. and emendations of the family Spirochaetaceae and the genus Sphaerochaeta.</title>
        <authorList>
            <person name="Abt B."/>
            <person name="Han C."/>
            <person name="Scheuner C."/>
            <person name="Lu M."/>
            <person name="Lapidus A."/>
            <person name="Nolan M."/>
            <person name="Lucas S."/>
            <person name="Hammon N."/>
            <person name="Deshpande S."/>
            <person name="Cheng J.F."/>
            <person name="Tapia R."/>
            <person name="Goodwin L.A."/>
            <person name="Pitluck S."/>
            <person name="Liolios K."/>
            <person name="Pagani I."/>
            <person name="Ivanova N."/>
            <person name="Mavromatis K."/>
            <person name="Mikhailova N."/>
            <person name="Huntemann M."/>
            <person name="Pati A."/>
            <person name="Chen A."/>
            <person name="Palaniappan K."/>
            <person name="Land M."/>
            <person name="Hauser L."/>
            <person name="Brambilla E.M."/>
            <person name="Rohde M."/>
            <person name="Spring S."/>
            <person name="Gronow S."/>
            <person name="Goker M."/>
            <person name="Woyke T."/>
            <person name="Bristow J."/>
            <person name="Eisen J.A."/>
            <person name="Markowitz V."/>
            <person name="Hugenholtz P."/>
            <person name="Kyrpides N.C."/>
            <person name="Klenk H.P."/>
            <person name="Detter J.C."/>
        </authorList>
    </citation>
    <scope>NUCLEOTIDE SEQUENCE [LARGE SCALE GENOMIC DNA]</scope>
    <source>
        <strain evidence="3">ATCC BAA-1237 / DSM 17374 / SPN1</strain>
    </source>
</reference>
<keyword evidence="3" id="KW-1185">Reference proteome</keyword>
<keyword evidence="1" id="KW-0175">Coiled coil</keyword>
<dbReference type="RefSeq" id="WP_013739777.1">
    <property type="nucleotide sequence ID" value="NC_015436.1"/>
</dbReference>
<dbReference type="STRING" id="760011.Spico_1168"/>
<organism evidence="2 3">
    <name type="scientific">Parasphaerochaeta coccoides (strain ATCC BAA-1237 / DSM 17374 / SPN1)</name>
    <name type="common">Sphaerochaeta coccoides</name>
    <dbReference type="NCBI Taxonomy" id="760011"/>
    <lineage>
        <taxon>Bacteria</taxon>
        <taxon>Pseudomonadati</taxon>
        <taxon>Spirochaetota</taxon>
        <taxon>Spirochaetia</taxon>
        <taxon>Spirochaetales</taxon>
        <taxon>Sphaerochaetaceae</taxon>
        <taxon>Parasphaerochaeta</taxon>
    </lineage>
</organism>
<protein>
    <submittedName>
        <fullName evidence="2">Uncharacterized protein</fullName>
    </submittedName>
</protein>
<dbReference type="HOGENOM" id="CLU_1065190_0_0_12"/>
<evidence type="ECO:0000256" key="1">
    <source>
        <dbReference type="SAM" id="Coils"/>
    </source>
</evidence>
<evidence type="ECO:0000313" key="2">
    <source>
        <dbReference type="EMBL" id="AEC02382.1"/>
    </source>
</evidence>
<reference evidence="3" key="1">
    <citation type="submission" date="2011-04" db="EMBL/GenBank/DDBJ databases">
        <title>The complete genome of Spirochaeta coccoides DSM 17374.</title>
        <authorList>
            <person name="Lucas S."/>
            <person name="Copeland A."/>
            <person name="Lapidus A."/>
            <person name="Bruce D."/>
            <person name="Goodwin L."/>
            <person name="Pitluck S."/>
            <person name="Peters L."/>
            <person name="Kyrpides N."/>
            <person name="Mavromatis K."/>
            <person name="Pagani I."/>
            <person name="Ivanova N."/>
            <person name="Ovchinnikova G."/>
            <person name="Lu M."/>
            <person name="Detter J.C."/>
            <person name="Tapia R."/>
            <person name="Han C."/>
            <person name="Land M."/>
            <person name="Hauser L."/>
            <person name="Markowitz V."/>
            <person name="Cheng J.-F."/>
            <person name="Hugenholtz P."/>
            <person name="Woyke T."/>
            <person name="Wu D."/>
            <person name="Spring S."/>
            <person name="Schroeder M."/>
            <person name="Brambilla E."/>
            <person name="Klenk H.-P."/>
            <person name="Eisen J.A."/>
        </authorList>
    </citation>
    <scope>NUCLEOTIDE SEQUENCE [LARGE SCALE GENOMIC DNA]</scope>
    <source>
        <strain evidence="3">ATCC BAA-1237 / DSM 17374 / SPN1</strain>
    </source>
</reference>
<dbReference type="EMBL" id="CP002659">
    <property type="protein sequence ID" value="AEC02382.1"/>
    <property type="molecule type" value="Genomic_DNA"/>
</dbReference>
<accession>F4GL42</accession>
<evidence type="ECO:0000313" key="3">
    <source>
        <dbReference type="Proteomes" id="UP000007939"/>
    </source>
</evidence>
<dbReference type="KEGG" id="scc:Spico_1168"/>
<feature type="coiled-coil region" evidence="1">
    <location>
        <begin position="18"/>
        <end position="52"/>
    </location>
</feature>
<dbReference type="Proteomes" id="UP000007939">
    <property type="component" value="Chromosome"/>
</dbReference>
<sequence length="261" mass="28025">MMLALAIAGGILGLGKGIASSIARNAEYKAKLEELNRSKESLDKQYSQAQSSLNLQKTQAQAQTSEANTELNLLAIQTEQNRAVALGQASRAGSLASQIASSQVATLAVENQKTEGTALQQVATSGFRNSGTAGNVLENAQRSSDDSLALARQQIGLSHVQTYSSALNAYTSATEQTEAYRRQVDANNSNLARVQEEIDLSLSQAKEMYDMNAGNLQEDIDYMKTTGRITTGWAMAGDIFGGLYEGARSMVNTNTGKWLWE</sequence>
<name>F4GL42_PARC1</name>
<proteinExistence type="predicted"/>
<gene>
    <name evidence="2" type="ordered locus">Spico_1168</name>
</gene>